<organism evidence="5 6">
    <name type="scientific">Hyaloscypha hepaticicola</name>
    <dbReference type="NCBI Taxonomy" id="2082293"/>
    <lineage>
        <taxon>Eukaryota</taxon>
        <taxon>Fungi</taxon>
        <taxon>Dikarya</taxon>
        <taxon>Ascomycota</taxon>
        <taxon>Pezizomycotina</taxon>
        <taxon>Leotiomycetes</taxon>
        <taxon>Helotiales</taxon>
        <taxon>Hyaloscyphaceae</taxon>
        <taxon>Hyaloscypha</taxon>
    </lineage>
</organism>
<dbReference type="InterPro" id="IPR006926">
    <property type="entry name" value="Vps16_N"/>
</dbReference>
<dbReference type="STRING" id="1745343.A0A2J6Q750"/>
<evidence type="ECO:0000313" key="5">
    <source>
        <dbReference type="EMBL" id="PMD22097.1"/>
    </source>
</evidence>
<dbReference type="GO" id="GO:0030897">
    <property type="term" value="C:HOPS complex"/>
    <property type="evidence" value="ECO:0007669"/>
    <property type="project" value="TreeGrafter"/>
</dbReference>
<keyword evidence="2" id="KW-0813">Transport</keyword>
<dbReference type="InterPro" id="IPR006925">
    <property type="entry name" value="Vps16_C"/>
</dbReference>
<dbReference type="SUPFAM" id="SSF50978">
    <property type="entry name" value="WD40 repeat-like"/>
    <property type="match status" value="1"/>
</dbReference>
<sequence length="825" mass="92930">MANPTADWEKVGDKFYRKIQLYTAVFDQDLELENYIVTGCSYGGAIALHRDETKLHSFRGSQASKSSIDLYSCAGKLIRRINWDKGSIKGLGWSDDEKLLVVTADGTVRCYYDLQGDFTQFSLGHGAEEYGVTACRFYGTGFVALLSNNHLISVSRYDEPRPKLLATPTEGEVHSWTLIPPAYTLSRSVEVLLSIGQTIYVVDASESEDRMLDIGPFTHISVSPNGKFVALYTETGKAYVITSDFQNRLSEYDSKSRITPKDVQWCGNDAVVIAWEDEVHVIGPKNAAAKYFYDGRVHLIADHDGVRLITNDVCDFIQKVPDVTDEVFRFGTESPASILLDAVEQLENQSPKADDNIQLIRPNLVEAVDTCVKAAGLEFSIHWQKQLLKAASFGKSVLDIYNSDEFVDMCETLRVLNAVRFYEIGLPLSYEQFLRLTPEKLIRRLINRREYLLALRISSYLRLPTDRIYVHWASQKVRVGSEDEDTICRLIVEKLAGKRGISFEEIARAAYDEGRGRLATELLNHEPRAGKQVPLLLNMEEDEIALDKAIESGDSDLIFFVLLHLKKKLPLASFFRVINSRPVATSLIEATAQADDTELLKDLYYQDDRRTDGANVFVREALKQPDSKTASDKLTLAAKLLADSKETSFELKSLQEATTLLKMQEAFDRDLTETFTGLSVNETIFKLIKLGYASRAKKMQSEFKVPERTAWWLRLRALVSKRDWNELEEWSKLRKSPIGWEPFFTLILSAGNPKLASIFIPKAAPTLQPGETIAMYEKCGMRVKAAEEAVKIKDVETVDRLRNLAGVGTVEGREIERLGAGLKRP</sequence>
<dbReference type="Pfam" id="PF04840">
    <property type="entry name" value="Vps16_C"/>
    <property type="match status" value="1"/>
</dbReference>
<dbReference type="GO" id="GO:0016197">
    <property type="term" value="P:endosomal transport"/>
    <property type="evidence" value="ECO:0007669"/>
    <property type="project" value="TreeGrafter"/>
</dbReference>
<evidence type="ECO:0000259" key="3">
    <source>
        <dbReference type="Pfam" id="PF04840"/>
    </source>
</evidence>
<protein>
    <recommendedName>
        <fullName evidence="2">Probable vacuolar protein sorting-associated protein 16 homolog</fullName>
    </recommendedName>
</protein>
<comment type="function">
    <text evidence="2">Essential for vacuolar protein sorting. Required for vacuole biogenesis, stability and to maintain vacuole morphology.</text>
</comment>
<dbReference type="Gene3D" id="2.130.10.10">
    <property type="entry name" value="YVTN repeat-like/Quinoprotein amine dehydrogenase"/>
    <property type="match status" value="1"/>
</dbReference>
<dbReference type="InterPro" id="IPR036322">
    <property type="entry name" value="WD40_repeat_dom_sf"/>
</dbReference>
<reference evidence="5 6" key="1">
    <citation type="submission" date="2016-05" db="EMBL/GenBank/DDBJ databases">
        <title>A degradative enzymes factory behind the ericoid mycorrhizal symbiosis.</title>
        <authorList>
            <consortium name="DOE Joint Genome Institute"/>
            <person name="Martino E."/>
            <person name="Morin E."/>
            <person name="Grelet G."/>
            <person name="Kuo A."/>
            <person name="Kohler A."/>
            <person name="Daghino S."/>
            <person name="Barry K."/>
            <person name="Choi C."/>
            <person name="Cichocki N."/>
            <person name="Clum A."/>
            <person name="Copeland A."/>
            <person name="Hainaut M."/>
            <person name="Haridas S."/>
            <person name="Labutti K."/>
            <person name="Lindquist E."/>
            <person name="Lipzen A."/>
            <person name="Khouja H.-R."/>
            <person name="Murat C."/>
            <person name="Ohm R."/>
            <person name="Olson A."/>
            <person name="Spatafora J."/>
            <person name="Veneault-Fourrey C."/>
            <person name="Henrissat B."/>
            <person name="Grigoriev I."/>
            <person name="Martin F."/>
            <person name="Perotto S."/>
        </authorList>
    </citation>
    <scope>NUCLEOTIDE SEQUENCE [LARGE SCALE GENOMIC DNA]</scope>
    <source>
        <strain evidence="5 6">UAMH 7357</strain>
    </source>
</reference>
<dbReference type="PANTHER" id="PTHR12811">
    <property type="entry name" value="VACUOLAR PROTEIN SORTING VPS16"/>
    <property type="match status" value="1"/>
</dbReference>
<dbReference type="Gene3D" id="1.10.150.780">
    <property type="entry name" value="Vps16, C-terminal region"/>
    <property type="match status" value="1"/>
</dbReference>
<dbReference type="GO" id="GO:0003779">
    <property type="term" value="F:actin binding"/>
    <property type="evidence" value="ECO:0007669"/>
    <property type="project" value="TreeGrafter"/>
</dbReference>
<dbReference type="GO" id="GO:0006886">
    <property type="term" value="P:intracellular protein transport"/>
    <property type="evidence" value="ECO:0007669"/>
    <property type="project" value="InterPro"/>
</dbReference>
<proteinExistence type="inferred from homology"/>
<name>A0A2J6Q750_9HELO</name>
<dbReference type="Pfam" id="PF04841">
    <property type="entry name" value="Vps16_N"/>
    <property type="match status" value="1"/>
</dbReference>
<dbReference type="InterPro" id="IPR015943">
    <property type="entry name" value="WD40/YVTN_repeat-like_dom_sf"/>
</dbReference>
<dbReference type="PIRSF" id="PIRSF007949">
    <property type="entry name" value="VPS16"/>
    <property type="match status" value="1"/>
</dbReference>
<gene>
    <name evidence="5" type="ORF">NA56DRAFT_645298</name>
</gene>
<dbReference type="PANTHER" id="PTHR12811:SF0">
    <property type="entry name" value="VACUOLAR PROTEIN SORTING-ASSOCIATED PROTEIN 16 HOMOLOG"/>
    <property type="match status" value="1"/>
</dbReference>
<evidence type="ECO:0000313" key="6">
    <source>
        <dbReference type="Proteomes" id="UP000235672"/>
    </source>
</evidence>
<dbReference type="OrthoDB" id="1792at2759"/>
<accession>A0A2J6Q750</accession>
<dbReference type="GO" id="GO:0005768">
    <property type="term" value="C:endosome"/>
    <property type="evidence" value="ECO:0007669"/>
    <property type="project" value="TreeGrafter"/>
</dbReference>
<keyword evidence="2" id="KW-0653">Protein transport</keyword>
<dbReference type="GO" id="GO:0042144">
    <property type="term" value="P:vacuole fusion, non-autophagic"/>
    <property type="evidence" value="ECO:0007669"/>
    <property type="project" value="TreeGrafter"/>
</dbReference>
<feature type="domain" description="Vps16 N-terminal" evidence="4">
    <location>
        <begin position="4"/>
        <end position="408"/>
    </location>
</feature>
<dbReference type="InterPro" id="IPR016534">
    <property type="entry name" value="VPS16"/>
</dbReference>
<dbReference type="EMBL" id="KZ613479">
    <property type="protein sequence ID" value="PMD22097.1"/>
    <property type="molecule type" value="Genomic_DNA"/>
</dbReference>
<evidence type="ECO:0000256" key="2">
    <source>
        <dbReference type="PIRNR" id="PIRNR007949"/>
    </source>
</evidence>
<feature type="domain" description="Vps16 C-terminal" evidence="3">
    <location>
        <begin position="501"/>
        <end position="803"/>
    </location>
</feature>
<evidence type="ECO:0000259" key="4">
    <source>
        <dbReference type="Pfam" id="PF04841"/>
    </source>
</evidence>
<comment type="similarity">
    <text evidence="1 2">Belongs to the VPS16 family.</text>
</comment>
<keyword evidence="6" id="KW-1185">Reference proteome</keyword>
<dbReference type="FunFam" id="2.130.10.10:FF:000635">
    <property type="entry name" value="Probable vacuolar protein sorting-associated protein 16 homolog"/>
    <property type="match status" value="1"/>
</dbReference>
<dbReference type="AlphaFoldDB" id="A0A2J6Q750"/>
<dbReference type="Proteomes" id="UP000235672">
    <property type="component" value="Unassembled WGS sequence"/>
</dbReference>
<dbReference type="InterPro" id="IPR038132">
    <property type="entry name" value="Vps16_C_sf"/>
</dbReference>
<evidence type="ECO:0000256" key="1">
    <source>
        <dbReference type="ARBA" id="ARBA00009250"/>
    </source>
</evidence>